<sequence length="2141" mass="230726">MSRRGHGEGSTRWSKDSRRIIHTPMPLVSLILAMFVLLLPIGQLTRASDAPVSMGRANLRMHVYSAPSSQFTLVGVAMAEYYNAHVNDSSHIDVIRFPLQQLLDRSIYSYWVDALGGPDVLPLFQGARAKEFVDSHLLVDLTDVWDETGLTGDVFPLVDDAVTDSSGQGRYAVPTLGSGSMCMYRASVFAAHGVQPPASWKALLELCAVFHAVGIPCFGTDLETLPVSQYFDGLAVRMHGNMFYADFFDGHVSFTDPRVLAVFEELIDLIELGYFGMQASSLPGLSSEVVSFGALARGDVAVICGLESLSPYLTLFGVPDDDVLAFPFPTVARTHPRATATAETDTSAALGVLGIMSIPKNAVYLAEAKNFARITMTREATTAILANRPGMVPLRRSMASLLTTNRSRQVFDMFASSPILLRNSALVGFGIPAVIDGWWQTLLRFYSAPNGAEARAGLVSDLAAVDALRVRLVLGQAAQPEFTPPSGTFSNTVSVVISSSQDDAVIYFTLDGSEPSFTSSVYSEPIRIATSDTVTVRATAAVQGLSLATPASATYVVNIPPATDSGSVRLSLLLAIVIPVTLACCGICAAVGYVIYRRKSVTYTLVSDAELVIPPENLRVLHVVGRGSYGTVYAGTWRATSVAIKRMHAKVLGPRELSEFVDEAHTLHLLRHPNIVIFMGVTLEPPAIVTEFMDRGSTIQSVTYTLVSDAELVIPPENLRVLHVVGRGSYGTVYAGTWRATSVAIKRMHAKVLGPRELSEFVDEAHTLHLLRHPNIVIFMGVTLEPPAIVTEFMDRGSMYEVLHTAELFLDPSMVFKWAHNIAQGLQYLSHAGIVHGDFKSLNVLFDSSWVPKICDFGLSLVKNDVAGGRPVAPSAVQTSDAALSWAMPFTRHDSVKSSRGWATGAVDSSRLVSVEADDGSELMTMNTTGTMFWAAPEVLMGGKEDLTTESDAFALGITLWELATREDLYAGENALAVALQVVGGRRPEIAIVPSGLVGLVPVMTALWAAEASERISLDEAVNELAGMYSAEQVVYPSTPEVPSGRIIVVHCVMRGVRDELLRNVDRSVERLRAFHQSIPWMAQVASVAILQWGLGWATLGLHRPNQLLDLLLMRTVEVGAVTMMAAEGVILSSRDGRGHKQLGGPVMETLQSCWVEMFGPSGSGFDGFRPETASNANVSVSRPLLSESWSHAVPGGLFVTSMELASQIKKRDGVQAVRLPWLVHGEVVHQVVVHDEVSVSEVARPLRAGESWNCNSDESVVLADAATEVDAGDELVPNLMAVASIPLEAREEQVELTESMVLPDSPSRSRQLVKWELPRWAVVSMMESCGEAWLGSMATAYEAELQGQPVVVKVLLRQKMSPDELVSFTEAAARATLASAVGVVGPIAVCLDAPLLAVINPRYDTGSLYDSMTGISPLVLNRRGVHTVAKSMTAALAKLHTETGRAHGSLRPTNVMLVGANRAIITAHIIDFGFGEVKSSLGTQTMVPTVAYMSPDDLGGEMDSMPGDVFVVGTLLYEMLSGEQAFEGTNAIEVSRAIVVGTRPAVTSSEAHFTIGRARYRSLFGRRQVLAKSALCKWLANPTTPQAAATQAATQADTPDAPGSAAAPVIPPALMLIDPPKPLHSDNAAAYELAIRAGPWRFDLAAASHRSGVDLAGLALKDRVPLAVKLGYMTWMDAVRARLRIEVTNRPDPALATINILSYTCDSPILGQRYMMPYLDLISSLERTAHDALSRLHEAEADPTISSTALAAVATAIEDLLFVIIEIGYDAVDDFTFLLARSDKASLTCPEWVDSASPDILLLASDAHSAIASTLQMLGRLLADPDAADSVFSTMAAHWEAALGPRFYWVCNNQALGMRHWAGLHAHLDNTARRRELMERALSLLETATTERPHSARMRLNYARVARDTALILDIDDPKRNELLRAALAIGTELAAGPNHMGRLARDLAATIEDNDERAAAFDVAEAHYAEANLAPTDPAYHNTINNWAITILTRALSLHPLSSPAFTALVDDAASRFATLAPAVDDSGALVVVPDSGSKFESLDKAVVYYTWAFFSLARLHAVKGDEVTCAKWLHLFLRHCRPATVVLDAINGEADGYPDRLATVRHAPFFLAFMDEVRSAIAADAAARAAARAAASTT</sequence>
<dbReference type="PROSITE" id="PS00107">
    <property type="entry name" value="PROTEIN_KINASE_ATP"/>
    <property type="match status" value="1"/>
</dbReference>
<dbReference type="InterPro" id="IPR017441">
    <property type="entry name" value="Protein_kinase_ATP_BS"/>
</dbReference>
<feature type="domain" description="Protein kinase" evidence="5">
    <location>
        <begin position="1324"/>
        <end position="1580"/>
    </location>
</feature>
<organism evidence="6 7">
    <name type="scientific">Thecamonas trahens ATCC 50062</name>
    <dbReference type="NCBI Taxonomy" id="461836"/>
    <lineage>
        <taxon>Eukaryota</taxon>
        <taxon>Apusozoa</taxon>
        <taxon>Apusomonadida</taxon>
        <taxon>Apusomonadidae</taxon>
        <taxon>Thecamonas</taxon>
    </lineage>
</organism>
<evidence type="ECO:0000313" key="7">
    <source>
        <dbReference type="Proteomes" id="UP000054408"/>
    </source>
</evidence>
<keyword evidence="2 4" id="KW-0547">Nucleotide-binding</keyword>
<dbReference type="Pfam" id="PF00069">
    <property type="entry name" value="Pkinase"/>
    <property type="match status" value="1"/>
</dbReference>
<dbReference type="PANTHER" id="PTHR44329">
    <property type="entry name" value="SERINE/THREONINE-PROTEIN KINASE TNNI3K-RELATED"/>
    <property type="match status" value="1"/>
</dbReference>
<dbReference type="OrthoDB" id="6259959at2759"/>
<keyword evidence="3 4" id="KW-0067">ATP-binding</keyword>
<dbReference type="GeneID" id="25570300"/>
<dbReference type="GO" id="GO:0004674">
    <property type="term" value="F:protein serine/threonine kinase activity"/>
    <property type="evidence" value="ECO:0007669"/>
    <property type="project" value="UniProtKB-KW"/>
</dbReference>
<evidence type="ECO:0000313" key="6">
    <source>
        <dbReference type="EMBL" id="KNC55150.1"/>
    </source>
</evidence>
<keyword evidence="1" id="KW-0808">Transferase</keyword>
<dbReference type="PROSITE" id="PS50011">
    <property type="entry name" value="PROTEIN_KINASE_DOM"/>
    <property type="match status" value="2"/>
</dbReference>
<dbReference type="SUPFAM" id="SSF56112">
    <property type="entry name" value="Protein kinase-like (PK-like)"/>
    <property type="match status" value="3"/>
</dbReference>
<dbReference type="Gene3D" id="3.30.200.20">
    <property type="entry name" value="Phosphorylase Kinase, domain 1"/>
    <property type="match status" value="1"/>
</dbReference>
<dbReference type="eggNOG" id="KOG0192">
    <property type="taxonomic scope" value="Eukaryota"/>
</dbReference>
<dbReference type="PROSITE" id="PS00108">
    <property type="entry name" value="PROTEIN_KINASE_ST"/>
    <property type="match status" value="1"/>
</dbReference>
<evidence type="ECO:0000256" key="1">
    <source>
        <dbReference type="ARBA" id="ARBA00022527"/>
    </source>
</evidence>
<accession>A0A0L0DSA4</accession>
<feature type="domain" description="Protein kinase" evidence="5">
    <location>
        <begin position="719"/>
        <end position="1035"/>
    </location>
</feature>
<dbReference type="Gene3D" id="3.40.190.10">
    <property type="entry name" value="Periplasmic binding protein-like II"/>
    <property type="match status" value="2"/>
</dbReference>
<evidence type="ECO:0000256" key="3">
    <source>
        <dbReference type="ARBA" id="ARBA00022840"/>
    </source>
</evidence>
<evidence type="ECO:0000256" key="4">
    <source>
        <dbReference type="PROSITE-ProRule" id="PRU10141"/>
    </source>
</evidence>
<dbReference type="Pfam" id="PF07714">
    <property type="entry name" value="PK_Tyr_Ser-Thr"/>
    <property type="match status" value="3"/>
</dbReference>
<feature type="binding site" evidence="4">
    <location>
        <position position="746"/>
    </location>
    <ligand>
        <name>ATP</name>
        <dbReference type="ChEBI" id="CHEBI:30616"/>
    </ligand>
</feature>
<name>A0A0L0DSA4_THETB</name>
<dbReference type="InterPro" id="IPR011009">
    <property type="entry name" value="Kinase-like_dom_sf"/>
</dbReference>
<evidence type="ECO:0000256" key="2">
    <source>
        <dbReference type="ARBA" id="ARBA00022741"/>
    </source>
</evidence>
<dbReference type="SUPFAM" id="SSF53850">
    <property type="entry name" value="Periplasmic binding protein-like II"/>
    <property type="match status" value="1"/>
</dbReference>
<dbReference type="RefSeq" id="XP_013753252.1">
    <property type="nucleotide sequence ID" value="XM_013897798.1"/>
</dbReference>
<keyword evidence="1" id="KW-0723">Serine/threonine-protein kinase</keyword>
<protein>
    <recommendedName>
        <fullName evidence="5">Protein kinase domain-containing protein</fullName>
    </recommendedName>
</protein>
<keyword evidence="7" id="KW-1185">Reference proteome</keyword>
<reference evidence="6 7" key="1">
    <citation type="submission" date="2010-05" db="EMBL/GenBank/DDBJ databases">
        <title>The Genome Sequence of Thecamonas trahens ATCC 50062.</title>
        <authorList>
            <consortium name="The Broad Institute Genome Sequencing Platform"/>
            <person name="Russ C."/>
            <person name="Cuomo C."/>
            <person name="Shea T."/>
            <person name="Young S.K."/>
            <person name="Zeng Q."/>
            <person name="Koehrsen M."/>
            <person name="Haas B."/>
            <person name="Borodovsky M."/>
            <person name="Guigo R."/>
            <person name="Alvarado L."/>
            <person name="Berlin A."/>
            <person name="Bochicchio J."/>
            <person name="Borenstein D."/>
            <person name="Chapman S."/>
            <person name="Chen Z."/>
            <person name="Freedman E."/>
            <person name="Gellesch M."/>
            <person name="Goldberg J."/>
            <person name="Griggs A."/>
            <person name="Gujja S."/>
            <person name="Heilman E."/>
            <person name="Heiman D."/>
            <person name="Hepburn T."/>
            <person name="Howarth C."/>
            <person name="Jen D."/>
            <person name="Larson L."/>
            <person name="Mehta T."/>
            <person name="Park D."/>
            <person name="Pearson M."/>
            <person name="Roberts A."/>
            <person name="Saif S."/>
            <person name="Shenoy N."/>
            <person name="Sisk P."/>
            <person name="Stolte C."/>
            <person name="Sykes S."/>
            <person name="Thomson T."/>
            <person name="Walk T."/>
            <person name="White J."/>
            <person name="Yandava C."/>
            <person name="Burger G."/>
            <person name="Gray M.W."/>
            <person name="Holland P.W.H."/>
            <person name="King N."/>
            <person name="Lang F.B.F."/>
            <person name="Roger A.J."/>
            <person name="Ruiz-Trillo I."/>
            <person name="Lander E."/>
            <person name="Nusbaum C."/>
        </authorList>
    </citation>
    <scope>NUCLEOTIDE SEQUENCE [LARGE SCALE GENOMIC DNA]</scope>
    <source>
        <strain evidence="6 7">ATCC 50062</strain>
    </source>
</reference>
<proteinExistence type="predicted"/>
<gene>
    <name evidence="6" type="ORF">AMSG_12386</name>
</gene>
<dbReference type="InterPro" id="IPR008271">
    <property type="entry name" value="Ser/Thr_kinase_AS"/>
</dbReference>
<dbReference type="GO" id="GO:0005524">
    <property type="term" value="F:ATP binding"/>
    <property type="evidence" value="ECO:0007669"/>
    <property type="project" value="UniProtKB-UniRule"/>
</dbReference>
<dbReference type="InterPro" id="IPR000719">
    <property type="entry name" value="Prot_kinase_dom"/>
</dbReference>
<evidence type="ECO:0000259" key="5">
    <source>
        <dbReference type="PROSITE" id="PS50011"/>
    </source>
</evidence>
<dbReference type="Gene3D" id="1.10.510.10">
    <property type="entry name" value="Transferase(Phosphotransferase) domain 1"/>
    <property type="match status" value="3"/>
</dbReference>
<dbReference type="InterPro" id="IPR059177">
    <property type="entry name" value="GH29D-like_dom"/>
</dbReference>
<dbReference type="Proteomes" id="UP000054408">
    <property type="component" value="Unassembled WGS sequence"/>
</dbReference>
<dbReference type="EMBL" id="GL349496">
    <property type="protein sequence ID" value="KNC55150.1"/>
    <property type="molecule type" value="Genomic_DNA"/>
</dbReference>
<dbReference type="STRING" id="461836.A0A0L0DSA4"/>
<dbReference type="InterPro" id="IPR051681">
    <property type="entry name" value="Ser/Thr_Kinases-Pseudokinases"/>
</dbReference>
<dbReference type="InterPro" id="IPR001245">
    <property type="entry name" value="Ser-Thr/Tyr_kinase_cat_dom"/>
</dbReference>
<keyword evidence="1" id="KW-0418">Kinase</keyword>
<dbReference type="Pfam" id="PF13290">
    <property type="entry name" value="CHB_HEX_C_1"/>
    <property type="match status" value="1"/>
</dbReference>